<evidence type="ECO:0000256" key="1">
    <source>
        <dbReference type="ARBA" id="ARBA00006484"/>
    </source>
</evidence>
<sequence length="294" mass="30662">MTELAVVTGANSGIGLATALSLAQAGYRVFAGARRVEGLEAIAQAASDAGLSDTAGKAGIVAVMIDVTDDASVSQAFEQILAEGAVAVLVNNAGITGAGSIEETPVDDYQAMFDTNVLGVIRCIQQALPGMRQAQAGSIVNISSSSAVLSPPLMGPYASTKRAVESLSESLQSEVAPFGINVILVQAGTILTPIWGKSEPPPEDTAYPQARSFLLEVLTHNLMTSGVPPEAVAETILSAVQSERPELRHLVGDATVLAGMRERHSDDELMGVFSLSGEEFRVRYSELSGINYWG</sequence>
<dbReference type="SUPFAM" id="SSF51735">
    <property type="entry name" value="NAD(P)-binding Rossmann-fold domains"/>
    <property type="match status" value="1"/>
</dbReference>
<dbReference type="InterPro" id="IPR036291">
    <property type="entry name" value="NAD(P)-bd_dom_sf"/>
</dbReference>
<dbReference type="AlphaFoldDB" id="A0A6J6TQB8"/>
<dbReference type="PRINTS" id="PR00080">
    <property type="entry name" value="SDRFAMILY"/>
</dbReference>
<dbReference type="InterPro" id="IPR020904">
    <property type="entry name" value="Sc_DH/Rdtase_CS"/>
</dbReference>
<dbReference type="EMBL" id="CAEZYU010000075">
    <property type="protein sequence ID" value="CAB4749085.1"/>
    <property type="molecule type" value="Genomic_DNA"/>
</dbReference>
<dbReference type="InterPro" id="IPR051911">
    <property type="entry name" value="SDR_oxidoreductase"/>
</dbReference>
<keyword evidence="2" id="KW-0560">Oxidoreductase</keyword>
<dbReference type="PANTHER" id="PTHR43976">
    <property type="entry name" value="SHORT CHAIN DEHYDROGENASE"/>
    <property type="match status" value="1"/>
</dbReference>
<evidence type="ECO:0000256" key="2">
    <source>
        <dbReference type="ARBA" id="ARBA00023002"/>
    </source>
</evidence>
<dbReference type="InterPro" id="IPR002347">
    <property type="entry name" value="SDR_fam"/>
</dbReference>
<dbReference type="Pfam" id="PF00106">
    <property type="entry name" value="adh_short"/>
    <property type="match status" value="1"/>
</dbReference>
<proteinExistence type="inferred from homology"/>
<reference evidence="3" key="1">
    <citation type="submission" date="2020-05" db="EMBL/GenBank/DDBJ databases">
        <authorList>
            <person name="Chiriac C."/>
            <person name="Salcher M."/>
            <person name="Ghai R."/>
            <person name="Kavagutti S V."/>
        </authorList>
    </citation>
    <scope>NUCLEOTIDE SEQUENCE</scope>
</reference>
<gene>
    <name evidence="3" type="ORF">UFOPK2766_01539</name>
</gene>
<name>A0A6J6TQB8_9ZZZZ</name>
<dbReference type="PANTHER" id="PTHR43976:SF16">
    <property type="entry name" value="SHORT-CHAIN DEHYDROGENASE_REDUCTASE FAMILY PROTEIN"/>
    <property type="match status" value="1"/>
</dbReference>
<dbReference type="PROSITE" id="PS00061">
    <property type="entry name" value="ADH_SHORT"/>
    <property type="match status" value="1"/>
</dbReference>
<dbReference type="CDD" id="cd05374">
    <property type="entry name" value="17beta-HSD-like_SDR_c"/>
    <property type="match status" value="1"/>
</dbReference>
<organism evidence="3">
    <name type="scientific">freshwater metagenome</name>
    <dbReference type="NCBI Taxonomy" id="449393"/>
    <lineage>
        <taxon>unclassified sequences</taxon>
        <taxon>metagenomes</taxon>
        <taxon>ecological metagenomes</taxon>
    </lineage>
</organism>
<evidence type="ECO:0000313" key="3">
    <source>
        <dbReference type="EMBL" id="CAB4749085.1"/>
    </source>
</evidence>
<accession>A0A6J6TQB8</accession>
<protein>
    <submittedName>
        <fullName evidence="3">Unannotated protein</fullName>
    </submittedName>
</protein>
<comment type="similarity">
    <text evidence="1">Belongs to the short-chain dehydrogenases/reductases (SDR) family.</text>
</comment>
<dbReference type="Gene3D" id="3.40.50.720">
    <property type="entry name" value="NAD(P)-binding Rossmann-like Domain"/>
    <property type="match status" value="1"/>
</dbReference>
<dbReference type="PRINTS" id="PR00081">
    <property type="entry name" value="GDHRDH"/>
</dbReference>
<dbReference type="GO" id="GO:0016491">
    <property type="term" value="F:oxidoreductase activity"/>
    <property type="evidence" value="ECO:0007669"/>
    <property type="project" value="UniProtKB-KW"/>
</dbReference>